<dbReference type="GO" id="GO:0071555">
    <property type="term" value="P:cell wall organization"/>
    <property type="evidence" value="ECO:0007669"/>
    <property type="project" value="UniProtKB-UniRule"/>
</dbReference>
<evidence type="ECO:0000256" key="7">
    <source>
        <dbReference type="PROSITE-ProRule" id="PRU01373"/>
    </source>
</evidence>
<dbReference type="EMBL" id="BOPG01000033">
    <property type="protein sequence ID" value="GIJ57724.1"/>
    <property type="molecule type" value="Genomic_DNA"/>
</dbReference>
<evidence type="ECO:0000256" key="1">
    <source>
        <dbReference type="ARBA" id="ARBA00004752"/>
    </source>
</evidence>
<evidence type="ECO:0000256" key="8">
    <source>
        <dbReference type="SAM" id="MobiDB-lite"/>
    </source>
</evidence>
<feature type="region of interest" description="Disordered" evidence="8">
    <location>
        <begin position="27"/>
        <end position="46"/>
    </location>
</feature>
<dbReference type="GO" id="GO:0005576">
    <property type="term" value="C:extracellular region"/>
    <property type="evidence" value="ECO:0007669"/>
    <property type="project" value="TreeGrafter"/>
</dbReference>
<dbReference type="CDD" id="cd16913">
    <property type="entry name" value="YkuD_like"/>
    <property type="match status" value="1"/>
</dbReference>
<comment type="caution">
    <text evidence="11">The sequence shown here is derived from an EMBL/GenBank/DDBJ whole genome shotgun (WGS) entry which is preliminary data.</text>
</comment>
<dbReference type="SUPFAM" id="SSF141523">
    <property type="entry name" value="L,D-transpeptidase catalytic domain-like"/>
    <property type="match status" value="1"/>
</dbReference>
<dbReference type="Gene3D" id="2.40.440.10">
    <property type="entry name" value="L,D-transpeptidase catalytic domain-like"/>
    <property type="match status" value="1"/>
</dbReference>
<dbReference type="InterPro" id="IPR041280">
    <property type="entry name" value="Big_10"/>
</dbReference>
<dbReference type="InterPro" id="IPR005490">
    <property type="entry name" value="LD_TPept_cat_dom"/>
</dbReference>
<evidence type="ECO:0000256" key="2">
    <source>
        <dbReference type="ARBA" id="ARBA00022679"/>
    </source>
</evidence>
<keyword evidence="12" id="KW-1185">Reference proteome</keyword>
<proteinExistence type="predicted"/>
<reference evidence="11" key="1">
    <citation type="submission" date="2021-01" db="EMBL/GenBank/DDBJ databases">
        <title>Whole genome shotgun sequence of Virgisporangium aurantiacum NBRC 16421.</title>
        <authorList>
            <person name="Komaki H."/>
            <person name="Tamura T."/>
        </authorList>
    </citation>
    <scope>NUCLEOTIDE SEQUENCE</scope>
    <source>
        <strain evidence="11">NBRC 16421</strain>
    </source>
</reference>
<evidence type="ECO:0000256" key="4">
    <source>
        <dbReference type="ARBA" id="ARBA00022984"/>
    </source>
</evidence>
<dbReference type="InterPro" id="IPR050979">
    <property type="entry name" value="LD-transpeptidase"/>
</dbReference>
<dbReference type="UniPathway" id="UPA00219"/>
<keyword evidence="3 7" id="KW-0133">Cell shape</keyword>
<dbReference type="GO" id="GO:0018104">
    <property type="term" value="P:peptidoglycan-protein cross-linking"/>
    <property type="evidence" value="ECO:0007669"/>
    <property type="project" value="TreeGrafter"/>
</dbReference>
<feature type="chain" id="PRO_5035242178" description="L,D-TPase catalytic domain-containing protein" evidence="9">
    <location>
        <begin position="21"/>
        <end position="392"/>
    </location>
</feature>
<dbReference type="RefSeq" id="WP_203997321.1">
    <property type="nucleotide sequence ID" value="NZ_BOPG01000033.1"/>
</dbReference>
<comment type="pathway">
    <text evidence="1 7">Cell wall biogenesis; peptidoglycan biosynthesis.</text>
</comment>
<dbReference type="Pfam" id="PF03734">
    <property type="entry name" value="YkuD"/>
    <property type="match status" value="1"/>
</dbReference>
<keyword evidence="5" id="KW-0012">Acyltransferase</keyword>
<sequence>MVVRRVLIAIALLVPLGVAACGNDEPDKGAAEPAATAPASSSPPPVPFVFEVGPAAGTKNLPITAEVETRVSGGKVTTVTLVDDKGKAIGGELRADGTTWVPGQPLEYNRTYTASVTAAATNGAAPETKTTSFSTMARPGGGKVGSGLYLFNGNTYGTAMPVAVEFESDIPEASRAAVARRLFVKSDPPQVGRWHWHSARMVLFRPEQYWKPGTTITVRSGLTGLPIGSKWGDTDRSATVKIADRSLVLDVDNATKKMRVLLNGQVIRELPVSLGKPSTPSSSGQMVIMEKAEQTVFDTRATDGPNGYRVDIEYAQRLTWGGEYVHSASWSVKDQGVRNVSHGCVNVAPDQARWLFEQTMVGDAVIVRGTERVLQAGNGWTAWDVPWEKYGV</sequence>
<feature type="active site" description="Proton donor/acceptor" evidence="7">
    <location>
        <position position="326"/>
    </location>
</feature>
<dbReference type="PROSITE" id="PS52029">
    <property type="entry name" value="LD_TPASE"/>
    <property type="match status" value="1"/>
</dbReference>
<evidence type="ECO:0000256" key="6">
    <source>
        <dbReference type="ARBA" id="ARBA00023316"/>
    </source>
</evidence>
<keyword evidence="6 7" id="KW-0961">Cell wall biogenesis/degradation</keyword>
<dbReference type="PANTHER" id="PTHR30582:SF2">
    <property type="entry name" value="L,D-TRANSPEPTIDASE YCIB-RELATED"/>
    <property type="match status" value="1"/>
</dbReference>
<dbReference type="GO" id="GO:0016746">
    <property type="term" value="F:acyltransferase activity"/>
    <property type="evidence" value="ECO:0007669"/>
    <property type="project" value="UniProtKB-KW"/>
</dbReference>
<feature type="domain" description="L,D-TPase catalytic" evidence="10">
    <location>
        <begin position="247"/>
        <end position="368"/>
    </location>
</feature>
<feature type="signal peptide" evidence="9">
    <location>
        <begin position="1"/>
        <end position="20"/>
    </location>
</feature>
<dbReference type="AlphaFoldDB" id="A0A8J3Z554"/>
<dbReference type="GO" id="GO:0071972">
    <property type="term" value="F:peptidoglycan L,D-transpeptidase activity"/>
    <property type="evidence" value="ECO:0007669"/>
    <property type="project" value="TreeGrafter"/>
</dbReference>
<organism evidence="11 12">
    <name type="scientific">Virgisporangium aurantiacum</name>
    <dbReference type="NCBI Taxonomy" id="175570"/>
    <lineage>
        <taxon>Bacteria</taxon>
        <taxon>Bacillati</taxon>
        <taxon>Actinomycetota</taxon>
        <taxon>Actinomycetes</taxon>
        <taxon>Micromonosporales</taxon>
        <taxon>Micromonosporaceae</taxon>
        <taxon>Virgisporangium</taxon>
    </lineage>
</organism>
<dbReference type="GO" id="GO:0008360">
    <property type="term" value="P:regulation of cell shape"/>
    <property type="evidence" value="ECO:0007669"/>
    <property type="project" value="UniProtKB-UniRule"/>
</dbReference>
<feature type="compositionally biased region" description="Low complexity" evidence="8">
    <location>
        <begin position="31"/>
        <end position="40"/>
    </location>
</feature>
<evidence type="ECO:0000256" key="3">
    <source>
        <dbReference type="ARBA" id="ARBA00022960"/>
    </source>
</evidence>
<evidence type="ECO:0000256" key="9">
    <source>
        <dbReference type="SAM" id="SignalP"/>
    </source>
</evidence>
<dbReference type="PROSITE" id="PS51257">
    <property type="entry name" value="PROKAR_LIPOPROTEIN"/>
    <property type="match status" value="1"/>
</dbReference>
<dbReference type="Gene3D" id="2.60.40.3780">
    <property type="match status" value="1"/>
</dbReference>
<evidence type="ECO:0000313" key="12">
    <source>
        <dbReference type="Proteomes" id="UP000612585"/>
    </source>
</evidence>
<evidence type="ECO:0000259" key="10">
    <source>
        <dbReference type="PROSITE" id="PS52029"/>
    </source>
</evidence>
<dbReference type="Pfam" id="PF17964">
    <property type="entry name" value="Big_10"/>
    <property type="match status" value="1"/>
</dbReference>
<gene>
    <name evidence="11" type="ORF">Vau01_052400</name>
</gene>
<evidence type="ECO:0000313" key="11">
    <source>
        <dbReference type="EMBL" id="GIJ57724.1"/>
    </source>
</evidence>
<keyword evidence="2" id="KW-0808">Transferase</keyword>
<feature type="active site" description="Nucleophile" evidence="7">
    <location>
        <position position="344"/>
    </location>
</feature>
<evidence type="ECO:0000256" key="5">
    <source>
        <dbReference type="ARBA" id="ARBA00023315"/>
    </source>
</evidence>
<dbReference type="InterPro" id="IPR038063">
    <property type="entry name" value="Transpep_catalytic_dom"/>
</dbReference>
<dbReference type="Gene3D" id="2.60.40.3710">
    <property type="match status" value="1"/>
</dbReference>
<dbReference type="PANTHER" id="PTHR30582">
    <property type="entry name" value="L,D-TRANSPEPTIDASE"/>
    <property type="match status" value="1"/>
</dbReference>
<protein>
    <recommendedName>
        <fullName evidence="10">L,D-TPase catalytic domain-containing protein</fullName>
    </recommendedName>
</protein>
<keyword evidence="4 7" id="KW-0573">Peptidoglycan synthesis</keyword>
<dbReference type="Proteomes" id="UP000612585">
    <property type="component" value="Unassembled WGS sequence"/>
</dbReference>
<name>A0A8J3Z554_9ACTN</name>
<accession>A0A8J3Z554</accession>
<keyword evidence="9" id="KW-0732">Signal</keyword>